<proteinExistence type="predicted"/>
<organism evidence="2 3">
    <name type="scientific">Aspergillus avenaceus</name>
    <dbReference type="NCBI Taxonomy" id="36643"/>
    <lineage>
        <taxon>Eukaryota</taxon>
        <taxon>Fungi</taxon>
        <taxon>Dikarya</taxon>
        <taxon>Ascomycota</taxon>
        <taxon>Pezizomycotina</taxon>
        <taxon>Eurotiomycetes</taxon>
        <taxon>Eurotiomycetidae</taxon>
        <taxon>Eurotiales</taxon>
        <taxon>Aspergillaceae</taxon>
        <taxon>Aspergillus</taxon>
        <taxon>Aspergillus subgen. Circumdati</taxon>
    </lineage>
</organism>
<evidence type="ECO:0000313" key="2">
    <source>
        <dbReference type="EMBL" id="KAE8147669.1"/>
    </source>
</evidence>
<feature type="compositionally biased region" description="Polar residues" evidence="1">
    <location>
        <begin position="78"/>
        <end position="92"/>
    </location>
</feature>
<name>A0A5N6TNI2_ASPAV</name>
<dbReference type="AlphaFoldDB" id="A0A5N6TNI2"/>
<feature type="compositionally biased region" description="Polar residues" evidence="1">
    <location>
        <begin position="99"/>
        <end position="111"/>
    </location>
</feature>
<accession>A0A5N6TNI2</accession>
<keyword evidence="3" id="KW-1185">Reference proteome</keyword>
<evidence type="ECO:0000313" key="3">
    <source>
        <dbReference type="Proteomes" id="UP000325780"/>
    </source>
</evidence>
<dbReference type="Proteomes" id="UP000325780">
    <property type="component" value="Unassembled WGS sequence"/>
</dbReference>
<feature type="region of interest" description="Disordered" evidence="1">
    <location>
        <begin position="78"/>
        <end position="111"/>
    </location>
</feature>
<evidence type="ECO:0000256" key="1">
    <source>
        <dbReference type="SAM" id="MobiDB-lite"/>
    </source>
</evidence>
<gene>
    <name evidence="2" type="ORF">BDV25DRAFT_168964</name>
</gene>
<dbReference type="OrthoDB" id="5303703at2759"/>
<protein>
    <submittedName>
        <fullName evidence="2">Uncharacterized protein</fullName>
    </submittedName>
</protein>
<sequence length="318" mass="35588">MASAPEISKEVGWTDGSGRYSLRNRFHFATRESVTSIDDNENSLDYQSTGNLSKRRCTDRTEDSLVVRISIHSDAGRSSLSSILSTQDQNQSDAKELSPTMSSKTMETGQPNYPITRLISTSFAHPMTFDHEPPPDGSKPCHWCNNFVYGIVGLGKKMVEVVDFGNGKYLEIEDGHTSQGHEPSRMCVVCALERIHIMRCPAHRFIRLRGYSVETFDFSIAYDSLTQLPGQRPPEQTNPWCSLCPNPAFFGCSTLQCVNKFQEPVEWSSRDAIGCGLLLCNLAQVTAKNEQSDPEYGSRADVIYLLPGNDMYRHYTGF</sequence>
<dbReference type="EMBL" id="ML742196">
    <property type="protein sequence ID" value="KAE8147669.1"/>
    <property type="molecule type" value="Genomic_DNA"/>
</dbReference>
<reference evidence="2 3" key="1">
    <citation type="submission" date="2019-04" db="EMBL/GenBank/DDBJ databases">
        <title>Friends and foes A comparative genomics study of 23 Aspergillus species from section Flavi.</title>
        <authorList>
            <consortium name="DOE Joint Genome Institute"/>
            <person name="Kjaerbolling I."/>
            <person name="Vesth T."/>
            <person name="Frisvad J.C."/>
            <person name="Nybo J.L."/>
            <person name="Theobald S."/>
            <person name="Kildgaard S."/>
            <person name="Isbrandt T."/>
            <person name="Kuo A."/>
            <person name="Sato A."/>
            <person name="Lyhne E.K."/>
            <person name="Kogle M.E."/>
            <person name="Wiebenga A."/>
            <person name="Kun R.S."/>
            <person name="Lubbers R.J."/>
            <person name="Makela M.R."/>
            <person name="Barry K."/>
            <person name="Chovatia M."/>
            <person name="Clum A."/>
            <person name="Daum C."/>
            <person name="Haridas S."/>
            <person name="He G."/>
            <person name="LaButti K."/>
            <person name="Lipzen A."/>
            <person name="Mondo S."/>
            <person name="Riley R."/>
            <person name="Salamov A."/>
            <person name="Simmons B.A."/>
            <person name="Magnuson J.K."/>
            <person name="Henrissat B."/>
            <person name="Mortensen U.H."/>
            <person name="Larsen T.O."/>
            <person name="Devries R.P."/>
            <person name="Grigoriev I.V."/>
            <person name="Machida M."/>
            <person name="Baker S.E."/>
            <person name="Andersen M.R."/>
        </authorList>
    </citation>
    <scope>NUCLEOTIDE SEQUENCE [LARGE SCALE GENOMIC DNA]</scope>
    <source>
        <strain evidence="2 3">IBT 18842</strain>
    </source>
</reference>